<organism evidence="4 5">
    <name type="scientific">Rhododendron williamsianum</name>
    <dbReference type="NCBI Taxonomy" id="262921"/>
    <lineage>
        <taxon>Eukaryota</taxon>
        <taxon>Viridiplantae</taxon>
        <taxon>Streptophyta</taxon>
        <taxon>Embryophyta</taxon>
        <taxon>Tracheophyta</taxon>
        <taxon>Spermatophyta</taxon>
        <taxon>Magnoliopsida</taxon>
        <taxon>eudicotyledons</taxon>
        <taxon>Gunneridae</taxon>
        <taxon>Pentapetalae</taxon>
        <taxon>asterids</taxon>
        <taxon>Ericales</taxon>
        <taxon>Ericaceae</taxon>
        <taxon>Ericoideae</taxon>
        <taxon>Rhodoreae</taxon>
        <taxon>Rhododendron</taxon>
    </lineage>
</organism>
<keyword evidence="1" id="KW-0863">Zinc-finger</keyword>
<dbReference type="InterPro" id="IPR037278">
    <property type="entry name" value="ARFGAP/RecO"/>
</dbReference>
<feature type="region of interest" description="Disordered" evidence="2">
    <location>
        <begin position="194"/>
        <end position="233"/>
    </location>
</feature>
<keyword evidence="5" id="KW-1185">Reference proteome</keyword>
<feature type="non-terminal residue" evidence="4">
    <location>
        <position position="1"/>
    </location>
</feature>
<dbReference type="PANTHER" id="PTHR46419:SF2">
    <property type="entry name" value="ADP-RIBOSYLATION FACTOR GTPASE-ACTIVATING PROTEIN AGD5"/>
    <property type="match status" value="1"/>
</dbReference>
<evidence type="ECO:0000256" key="2">
    <source>
        <dbReference type="SAM" id="MobiDB-lite"/>
    </source>
</evidence>
<proteinExistence type="predicted"/>
<dbReference type="GO" id="GO:0008270">
    <property type="term" value="F:zinc ion binding"/>
    <property type="evidence" value="ECO:0007669"/>
    <property type="project" value="UniProtKB-KW"/>
</dbReference>
<sequence>MDSVFFFFCHPQILEGLLKLPENRECADCKCKGPRWASVNLASSYACNVLESTEVRSATLDTWLPEQVAFIQSMGNEKSNSYWEAELPPNYDRVGIENFIRAKYEDKRWVPKDNTKSPARALEDKASVERQIPRIGVDMTMAVECSPAVSAPKVDFATDLFNMLSMDGPSVNSSEAASADDNAWAGFQSAAEGSVADKTGSTEPDAKKTHSSSGIEDLFQDSPSVVSAVSEKPQKDAKTDIMSLFDKSNMVSPFAIHQQQIAMLQQQQSLLMAAAAKSGGVLPNFAGNARPPGANGTTLPTPNWPNVGFQFPGMMTPAAGNNELLKYMQQMGNMGSTLPVGSSVPFPTASIYNMGQNASTNGVAPAGTNKTPSASPVSSSGVTQTGKEYDFSSLTQGFFSKS</sequence>
<dbReference type="OrthoDB" id="10266696at2759"/>
<keyword evidence="1" id="KW-0862">Zinc</keyword>
<dbReference type="PANTHER" id="PTHR46419">
    <property type="entry name" value="ADP-RIBOSYLATION FACTOR GTPASE-ACTIVATING PROTEIN AGD5"/>
    <property type="match status" value="1"/>
</dbReference>
<dbReference type="Pfam" id="PF01412">
    <property type="entry name" value="ArfGap"/>
    <property type="match status" value="1"/>
</dbReference>
<reference evidence="4 5" key="1">
    <citation type="journal article" date="2019" name="Genome Biol. Evol.">
        <title>The Rhododendron genome and chromosomal organization provide insight into shared whole-genome duplications across the heath family (Ericaceae).</title>
        <authorList>
            <person name="Soza V.L."/>
            <person name="Lindsley D."/>
            <person name="Waalkes A."/>
            <person name="Ramage E."/>
            <person name="Patwardhan R.P."/>
            <person name="Burton J.N."/>
            <person name="Adey A."/>
            <person name="Kumar A."/>
            <person name="Qiu R."/>
            <person name="Shendure J."/>
            <person name="Hall B."/>
        </authorList>
    </citation>
    <scope>NUCLEOTIDE SEQUENCE [LARGE SCALE GENOMIC DNA]</scope>
    <source>
        <strain evidence="4">RSF 1966-606</strain>
    </source>
</reference>
<dbReference type="Proteomes" id="UP000428333">
    <property type="component" value="Linkage Group LG06"/>
</dbReference>
<dbReference type="PROSITE" id="PS50115">
    <property type="entry name" value="ARFGAP"/>
    <property type="match status" value="1"/>
</dbReference>
<evidence type="ECO:0000256" key="1">
    <source>
        <dbReference type="PROSITE-ProRule" id="PRU00288"/>
    </source>
</evidence>
<gene>
    <name evidence="4" type="ORF">C3L33_09947</name>
</gene>
<dbReference type="SUPFAM" id="SSF57863">
    <property type="entry name" value="ArfGap/RecO-like zinc finger"/>
    <property type="match status" value="1"/>
</dbReference>
<feature type="region of interest" description="Disordered" evidence="2">
    <location>
        <begin position="362"/>
        <end position="386"/>
    </location>
</feature>
<evidence type="ECO:0000259" key="3">
    <source>
        <dbReference type="PROSITE" id="PS50115"/>
    </source>
</evidence>
<evidence type="ECO:0000313" key="5">
    <source>
        <dbReference type="Proteomes" id="UP000428333"/>
    </source>
</evidence>
<dbReference type="GO" id="GO:0005096">
    <property type="term" value="F:GTPase activator activity"/>
    <property type="evidence" value="ECO:0007669"/>
    <property type="project" value="InterPro"/>
</dbReference>
<accession>A0A6A4LUP6</accession>
<dbReference type="InterPro" id="IPR044520">
    <property type="entry name" value="ARF_GAP_AGD5/15"/>
</dbReference>
<keyword evidence="1" id="KW-0479">Metal-binding</keyword>
<dbReference type="InterPro" id="IPR001164">
    <property type="entry name" value="ArfGAP_dom"/>
</dbReference>
<dbReference type="AlphaFoldDB" id="A0A6A4LUP6"/>
<dbReference type="CDD" id="cd08204">
    <property type="entry name" value="ArfGap"/>
    <property type="match status" value="1"/>
</dbReference>
<dbReference type="InterPro" id="IPR038508">
    <property type="entry name" value="ArfGAP_dom_sf"/>
</dbReference>
<protein>
    <recommendedName>
        <fullName evidence="3">Arf-GAP domain-containing protein</fullName>
    </recommendedName>
</protein>
<evidence type="ECO:0000313" key="4">
    <source>
        <dbReference type="EMBL" id="KAE9458157.1"/>
    </source>
</evidence>
<name>A0A6A4LUP6_9ERIC</name>
<feature type="domain" description="Arf-GAP" evidence="3">
    <location>
        <begin position="11"/>
        <end position="117"/>
    </location>
</feature>
<dbReference type="PRINTS" id="PR00405">
    <property type="entry name" value="REVINTRACTNG"/>
</dbReference>
<dbReference type="EMBL" id="QEFC01001430">
    <property type="protein sequence ID" value="KAE9458157.1"/>
    <property type="molecule type" value="Genomic_DNA"/>
</dbReference>
<dbReference type="Gene3D" id="1.10.220.150">
    <property type="entry name" value="Arf GTPase activating protein"/>
    <property type="match status" value="1"/>
</dbReference>
<dbReference type="SMART" id="SM00105">
    <property type="entry name" value="ArfGap"/>
    <property type="match status" value="1"/>
</dbReference>
<comment type="caution">
    <text evidence="4">The sequence shown here is derived from an EMBL/GenBank/DDBJ whole genome shotgun (WGS) entry which is preliminary data.</text>
</comment>